<feature type="region of interest" description="Disordered" evidence="2">
    <location>
        <begin position="1"/>
        <end position="21"/>
    </location>
</feature>
<feature type="non-terminal residue" evidence="3">
    <location>
        <position position="899"/>
    </location>
</feature>
<dbReference type="EMBL" id="LGRX02006444">
    <property type="protein sequence ID" value="KAK3276668.1"/>
    <property type="molecule type" value="Genomic_DNA"/>
</dbReference>
<name>A0AAE0GEW6_9CHLO</name>
<evidence type="ECO:0000256" key="2">
    <source>
        <dbReference type="SAM" id="MobiDB-lite"/>
    </source>
</evidence>
<evidence type="ECO:0000313" key="3">
    <source>
        <dbReference type="EMBL" id="KAK3276668.1"/>
    </source>
</evidence>
<sequence>MLEREVVEATGEPEASGRAGKLERRLSALVSGEQLQAMDALALREQVEELQQSLVESEGENEALLQRLEEAPAAGARRVAGRASVAGTAPMSRAAAAVRRQSVPVVLAGELEAMGAEALREKVEELQESVAASEGLGAMLEREVVEATGEPEASGRAGKLERRLSALVSGEQLQAMDALALREQVEELQQSLVESEGENEALLRRLEEAPAAGARRVAGRASVAGTAPMSRAAAAVRRQSVPVVLAGELEAMGAEALREKVEELQESVAASEGLGAMLEREVVEATGEPEASGRAGKLERRLSALVSGEQLQAMDALALREQVEELQQSLVESEGENEALLQRLEEAPAAGARRVAGRASVAGTAPMSRAAAAVRRQSVPVVLAGELEAMGAEALREKVEELQESVAASEGLGAMLEREVVEATGEPEASGRAGKLERRLSALVSGEQLQAMDALALREQVEELQQSLVESEGENEALLRRLEEAPAVGARRVAGRASVAGTAPMSRAAAAAVRRQSVPVVLAGELEAMDAEALREKVEELQESVAASEGLGAMLEREVAEATGELEASGRAGKVKRRLSAMVSPDELQAADALALREQVEELQQSLVESEGENEALLRRLEEAPAAGARRVAGRASGTPMSRAAAKAVRRQSVPVVLAGELNAMDEAALREKVEELQESVAASEGLGAMLEREVAEATGEPEASGRAGKVKRRLSAMVSPDELQAADALALREQVEELQQSLVESEGDNEALLQRLEEAPAAGARRVAGRASGTPMSRAAAKAVRRQSVPVVLAGKLNVMDAEALRAKVEELQESVAASEGLGAMLEREVAEATGEPEASGRAGKVKRQLSAMVSPDELQAADALALREQVEELQQSLVESEGENEALLRRLEEAPAA</sequence>
<dbReference type="AlphaFoldDB" id="A0AAE0GEW6"/>
<organism evidence="3 4">
    <name type="scientific">Cymbomonas tetramitiformis</name>
    <dbReference type="NCBI Taxonomy" id="36881"/>
    <lineage>
        <taxon>Eukaryota</taxon>
        <taxon>Viridiplantae</taxon>
        <taxon>Chlorophyta</taxon>
        <taxon>Pyramimonadophyceae</taxon>
        <taxon>Pyramimonadales</taxon>
        <taxon>Pyramimonadaceae</taxon>
        <taxon>Cymbomonas</taxon>
    </lineage>
</organism>
<feature type="coiled-coil region" evidence="1">
    <location>
        <begin position="454"/>
        <end position="481"/>
    </location>
</feature>
<keyword evidence="4" id="KW-1185">Reference proteome</keyword>
<evidence type="ECO:0000256" key="1">
    <source>
        <dbReference type="SAM" id="Coils"/>
    </source>
</evidence>
<feature type="coiled-coil region" evidence="1">
    <location>
        <begin position="729"/>
        <end position="756"/>
    </location>
</feature>
<dbReference type="Proteomes" id="UP001190700">
    <property type="component" value="Unassembled WGS sequence"/>
</dbReference>
<proteinExistence type="predicted"/>
<feature type="coiled-coil region" evidence="1">
    <location>
        <begin position="40"/>
        <end position="67"/>
    </location>
</feature>
<evidence type="ECO:0000313" key="4">
    <source>
        <dbReference type="Proteomes" id="UP001190700"/>
    </source>
</evidence>
<feature type="coiled-coil region" evidence="1">
    <location>
        <begin position="178"/>
        <end position="205"/>
    </location>
</feature>
<accession>A0AAE0GEW6</accession>
<gene>
    <name evidence="3" type="ORF">CYMTET_15279</name>
</gene>
<feature type="coiled-coil region" evidence="1">
    <location>
        <begin position="593"/>
        <end position="620"/>
    </location>
</feature>
<feature type="coiled-coil region" evidence="1">
    <location>
        <begin position="316"/>
        <end position="343"/>
    </location>
</feature>
<reference evidence="3 4" key="1">
    <citation type="journal article" date="2015" name="Genome Biol. Evol.">
        <title>Comparative Genomics of a Bacterivorous Green Alga Reveals Evolutionary Causalities and Consequences of Phago-Mixotrophic Mode of Nutrition.</title>
        <authorList>
            <person name="Burns J.A."/>
            <person name="Paasch A."/>
            <person name="Narechania A."/>
            <person name="Kim E."/>
        </authorList>
    </citation>
    <scope>NUCLEOTIDE SEQUENCE [LARGE SCALE GENOMIC DNA]</scope>
    <source>
        <strain evidence="3 4">PLY_AMNH</strain>
    </source>
</reference>
<keyword evidence="1" id="KW-0175">Coiled coil</keyword>
<comment type="caution">
    <text evidence="3">The sequence shown here is derived from an EMBL/GenBank/DDBJ whole genome shotgun (WGS) entry which is preliminary data.</text>
</comment>
<protein>
    <submittedName>
        <fullName evidence="3">Uncharacterized protein</fullName>
    </submittedName>
</protein>
<feature type="coiled-coil region" evidence="1">
    <location>
        <begin position="865"/>
        <end position="892"/>
    </location>
</feature>